<comment type="caution">
    <text evidence="1">The sequence shown here is derived from an EMBL/GenBank/DDBJ whole genome shotgun (WGS) entry which is preliminary data.</text>
</comment>
<evidence type="ECO:0000313" key="1">
    <source>
        <dbReference type="EMBL" id="CUU84953.1"/>
    </source>
</evidence>
<protein>
    <submittedName>
        <fullName evidence="1">Periplasmic protein</fullName>
    </submittedName>
</protein>
<reference evidence="1 2" key="1">
    <citation type="submission" date="2015-11" db="EMBL/GenBank/DDBJ databases">
        <authorList>
            <consortium name="Pathogen Informatics"/>
        </authorList>
    </citation>
    <scope>NUCLEOTIDE SEQUENCE [LARGE SCALE GENOMIC DNA]</scope>
    <source>
        <strain evidence="1 2">006A-0059</strain>
    </source>
</reference>
<dbReference type="Proteomes" id="UP000052237">
    <property type="component" value="Unassembled WGS sequence"/>
</dbReference>
<name>A0A0S4S0B7_CAMHY</name>
<evidence type="ECO:0000313" key="2">
    <source>
        <dbReference type="Proteomes" id="UP000052237"/>
    </source>
</evidence>
<keyword evidence="2" id="KW-1185">Reference proteome</keyword>
<accession>A0A0S4S0B7</accession>
<organism evidence="1 2">
    <name type="scientific">Campylobacter hyointestinalis subsp. hyointestinalis</name>
    <dbReference type="NCBI Taxonomy" id="91352"/>
    <lineage>
        <taxon>Bacteria</taxon>
        <taxon>Pseudomonadati</taxon>
        <taxon>Campylobacterota</taxon>
        <taxon>Epsilonproteobacteria</taxon>
        <taxon>Campylobacterales</taxon>
        <taxon>Campylobacteraceae</taxon>
        <taxon>Campylobacter</taxon>
    </lineage>
</organism>
<dbReference type="RefSeq" id="WP_059429488.1">
    <property type="nucleotide sequence ID" value="NZ_FAUU01000005.1"/>
</dbReference>
<proteinExistence type="predicted"/>
<sequence length="147" mass="16221">MKKILLLSFVGVTLGLVFAFIFNSPAKTSNRVVAQSNITCDLNLDSCSVQKDGKTITFSFYPRPLSAMTPVTLKVEGLGGEYKNLNAQIYGINMDMGTIKAVLEKRSNIYMGSIVLSSCVVAVMNYRLELYEGDKPLGIYIDFDLRS</sequence>
<dbReference type="EMBL" id="FAVB01000003">
    <property type="protein sequence ID" value="CUU84953.1"/>
    <property type="molecule type" value="Genomic_DNA"/>
</dbReference>
<dbReference type="AlphaFoldDB" id="A0A0S4S0B7"/>
<gene>
    <name evidence="1" type="ORF">ERS686654_01580</name>
</gene>